<sequence>MPSIKATEMDAHASRPTDFGLQSAIESAHLAFQEAVAKGYKNWIVMFSGGKDSTALAVLAIEWIKLNIESQVELNIVFSDTGVEIPTINKQAANFLDYIENLHIDQIKVHRFRPKLEQTFWTLMIGKGYPPPNQNFRWCTDKLKIRPAQDLIKVLQSSGSTAVFTGVRFGESDVRDSRMYSACSRGGECGQGVWFDDSKRKGAAYFAPIAFWRQCDVWDFVNFEAFSLGYPTSELETVYNGKDTRFGCWTCSVVTRDVAMLRTIENGHTSFKAMLDFRSWMIEQSAILENRVIRPNNAKGRLNLATRRNMLYKLLETQQNANIELISQEEVEEIRQIWRNPKYGDQY</sequence>
<evidence type="ECO:0000259" key="1">
    <source>
        <dbReference type="Pfam" id="PF01507"/>
    </source>
</evidence>
<dbReference type="EMBL" id="BAABQU010000029">
    <property type="protein sequence ID" value="GAA5440819.1"/>
    <property type="molecule type" value="Genomic_DNA"/>
</dbReference>
<dbReference type="PANTHER" id="PTHR43196">
    <property type="entry name" value="SULFATE ADENYLYLTRANSFERASE SUBUNIT 2"/>
    <property type="match status" value="1"/>
</dbReference>
<dbReference type="RefSeq" id="WP_345445687.1">
    <property type="nucleotide sequence ID" value="NZ_BAABQU010000029.1"/>
</dbReference>
<dbReference type="Proteomes" id="UP001423409">
    <property type="component" value="Unassembled WGS sequence"/>
</dbReference>
<name>A0ABP9UHG2_9DEIO</name>
<dbReference type="InterPro" id="IPR050128">
    <property type="entry name" value="Sulfate_adenylyltrnsfr_sub2"/>
</dbReference>
<proteinExistence type="predicted"/>
<protein>
    <recommendedName>
        <fullName evidence="1">Phosphoadenosine phosphosulphate reductase domain-containing protein</fullName>
    </recommendedName>
</protein>
<dbReference type="InterPro" id="IPR002500">
    <property type="entry name" value="PAPS_reduct_dom"/>
</dbReference>
<organism evidence="2 3">
    <name type="scientific">Deinococcus caeni</name>
    <dbReference type="NCBI Taxonomy" id="569127"/>
    <lineage>
        <taxon>Bacteria</taxon>
        <taxon>Thermotogati</taxon>
        <taxon>Deinococcota</taxon>
        <taxon>Deinococci</taxon>
        <taxon>Deinococcales</taxon>
        <taxon>Deinococcaceae</taxon>
        <taxon>Deinococcus</taxon>
    </lineage>
</organism>
<keyword evidence="3" id="KW-1185">Reference proteome</keyword>
<dbReference type="Pfam" id="PF01507">
    <property type="entry name" value="PAPS_reduct"/>
    <property type="match status" value="1"/>
</dbReference>
<reference evidence="2 3" key="1">
    <citation type="submission" date="2024-02" db="EMBL/GenBank/DDBJ databases">
        <title>Deinococcus caeni NBRC 101312.</title>
        <authorList>
            <person name="Ichikawa N."/>
            <person name="Katano-Makiyama Y."/>
            <person name="Hidaka K."/>
        </authorList>
    </citation>
    <scope>NUCLEOTIDE SEQUENCE [LARGE SCALE GENOMIC DNA]</scope>
    <source>
        <strain evidence="2 3">NBRC 101312</strain>
    </source>
</reference>
<evidence type="ECO:0000313" key="3">
    <source>
        <dbReference type="Proteomes" id="UP001423409"/>
    </source>
</evidence>
<feature type="domain" description="Phosphoadenosine phosphosulphate reductase" evidence="1">
    <location>
        <begin position="44"/>
        <end position="252"/>
    </location>
</feature>
<gene>
    <name evidence="2" type="ORF">Dcae01_02346</name>
</gene>
<dbReference type="Gene3D" id="3.40.50.620">
    <property type="entry name" value="HUPs"/>
    <property type="match status" value="1"/>
</dbReference>
<dbReference type="InterPro" id="IPR014729">
    <property type="entry name" value="Rossmann-like_a/b/a_fold"/>
</dbReference>
<dbReference type="PANTHER" id="PTHR43196:SF2">
    <property type="entry name" value="PHOSPHOADENOSINE PHOSPHOSULFATE REDUCTASE"/>
    <property type="match status" value="1"/>
</dbReference>
<accession>A0ABP9UHG2</accession>
<evidence type="ECO:0000313" key="2">
    <source>
        <dbReference type="EMBL" id="GAA5440819.1"/>
    </source>
</evidence>
<dbReference type="SUPFAM" id="SSF52402">
    <property type="entry name" value="Adenine nucleotide alpha hydrolases-like"/>
    <property type="match status" value="1"/>
</dbReference>
<comment type="caution">
    <text evidence="2">The sequence shown here is derived from an EMBL/GenBank/DDBJ whole genome shotgun (WGS) entry which is preliminary data.</text>
</comment>